<name>E4MXS8_EUTHA</name>
<evidence type="ECO:0000313" key="1">
    <source>
        <dbReference type="EMBL" id="BAJ34411.1"/>
    </source>
</evidence>
<dbReference type="AlphaFoldDB" id="E4MXS8"/>
<reference evidence="1" key="2">
    <citation type="journal article" date="2010" name="BMC Plant Biol.">
        <title>Comparative genomic analysis of 1047 completely sequenced cDNAs from an Arabidopsis-related model halophyte, Thellungiella halophila.</title>
        <authorList>
            <person name="Taji T."/>
            <person name="Komatsu K."/>
            <person name="Katori T."/>
            <person name="Kawasaki Y."/>
            <person name="Sakata Y."/>
            <person name="Tanaka S."/>
            <person name="Kobayashi M."/>
            <person name="Toyoda A."/>
            <person name="Seki M."/>
            <person name="Shinozaki K."/>
        </authorList>
    </citation>
    <scope>NUCLEOTIDE SEQUENCE</scope>
</reference>
<reference evidence="1" key="1">
    <citation type="journal article" date="2008" name="BMC Plant Biol.">
        <title>Large-scale collection and annotation of full-length enriched cDNAs from a model halophyte, Thellungiella halophila.</title>
        <authorList>
            <person name="Taji T."/>
            <person name="Sakurai T."/>
            <person name="Mochida K."/>
            <person name="Ishiwata A."/>
            <person name="Kurotani A."/>
            <person name="Totoki Y."/>
            <person name="Toyoda A."/>
            <person name="Sakaki Y."/>
            <person name="Seki M."/>
            <person name="Ono H."/>
            <person name="Sakata Y."/>
            <person name="Tanaka S."/>
            <person name="Shinozaki K."/>
        </authorList>
    </citation>
    <scope>NUCLEOTIDE SEQUENCE</scope>
</reference>
<accession>E4MXS8</accession>
<sequence>MAISLHRVETLLRAASQIGLLVSTTLYSKRRSLLEALLLQRHNRGGRSLVSFSETV</sequence>
<organism evidence="1">
    <name type="scientific">Eutrema halophilum</name>
    <name type="common">Salt cress</name>
    <name type="synonym">Sisymbrium halophilum</name>
    <dbReference type="NCBI Taxonomy" id="98038"/>
    <lineage>
        <taxon>Eukaryota</taxon>
        <taxon>Viridiplantae</taxon>
        <taxon>Streptophyta</taxon>
        <taxon>Embryophyta</taxon>
        <taxon>Tracheophyta</taxon>
        <taxon>Spermatophyta</taxon>
        <taxon>Magnoliopsida</taxon>
        <taxon>eudicotyledons</taxon>
        <taxon>Gunneridae</taxon>
        <taxon>Pentapetalae</taxon>
        <taxon>rosids</taxon>
        <taxon>malvids</taxon>
        <taxon>Brassicales</taxon>
        <taxon>Brassicaceae</taxon>
        <taxon>Eutremeae</taxon>
        <taxon>Eutrema</taxon>
    </lineage>
</organism>
<dbReference type="EMBL" id="AK353325">
    <property type="protein sequence ID" value="BAJ34411.1"/>
    <property type="molecule type" value="mRNA"/>
</dbReference>
<proteinExistence type="evidence at transcript level"/>
<protein>
    <submittedName>
        <fullName evidence="1">mRNA, clone: RTFL01-24-N09</fullName>
    </submittedName>
</protein>